<reference evidence="5 6" key="1">
    <citation type="journal article" date="2018" name="New Phytol.">
        <title>Phylogenomics of Endogonaceae and evolution of mycorrhizas within Mucoromycota.</title>
        <authorList>
            <person name="Chang Y."/>
            <person name="Desiro A."/>
            <person name="Na H."/>
            <person name="Sandor L."/>
            <person name="Lipzen A."/>
            <person name="Clum A."/>
            <person name="Barry K."/>
            <person name="Grigoriev I.V."/>
            <person name="Martin F.M."/>
            <person name="Stajich J.E."/>
            <person name="Smith M.E."/>
            <person name="Bonito G."/>
            <person name="Spatafora J.W."/>
        </authorList>
    </citation>
    <scope>NUCLEOTIDE SEQUENCE [LARGE SCALE GENOMIC DNA]</scope>
    <source>
        <strain evidence="5 6">AD002</strain>
    </source>
</reference>
<accession>A0A433QN65</accession>
<evidence type="ECO:0000259" key="4">
    <source>
        <dbReference type="Pfam" id="PF01764"/>
    </source>
</evidence>
<feature type="chain" id="PRO_5019336950" evidence="3">
    <location>
        <begin position="20"/>
        <end position="361"/>
    </location>
</feature>
<evidence type="ECO:0000256" key="2">
    <source>
        <dbReference type="SAM" id="MobiDB-lite"/>
    </source>
</evidence>
<feature type="region of interest" description="Disordered" evidence="2">
    <location>
        <begin position="27"/>
        <end position="47"/>
    </location>
</feature>
<dbReference type="SUPFAM" id="SSF53474">
    <property type="entry name" value="alpha/beta-Hydrolases"/>
    <property type="match status" value="1"/>
</dbReference>
<sequence>MTRLKLPAVLLLILHVAIAVPFERRNRRNSHRKPGSGDVPGLPKGTPQVHGLATNWTITAHPNSRVLVTSGVSVPGSVVSTLQYYARLASVAYCGVGSPGSQLTCGSYCSFFPNTTVVTTFNTAKTTTIGFVARDDRNRAIIIAYHGSSYLTQFIQDAKFFKVDYPPANGTKIHKGFFECFQDSHSSVYDTVVNQVKQYPDYKLVLAGHSLGGALAVLQAMDFYQNEGYDNSKMIVYTYGQPRIGNDAFSSYVDSLGLSIYRVINQNDIIPHYPPSPFNYKHHGTEYWIDDDQGDVVVCTIDEDKTCADSVVPRTSIPAHTLYWEQHPSLLSNALIQFLLFTDSIKLGSSTCNSSSARISQ</sequence>
<organism evidence="5 6">
    <name type="scientific">Jimgerdemannia flammicorona</name>
    <dbReference type="NCBI Taxonomy" id="994334"/>
    <lineage>
        <taxon>Eukaryota</taxon>
        <taxon>Fungi</taxon>
        <taxon>Fungi incertae sedis</taxon>
        <taxon>Mucoromycota</taxon>
        <taxon>Mucoromycotina</taxon>
        <taxon>Endogonomycetes</taxon>
        <taxon>Endogonales</taxon>
        <taxon>Endogonaceae</taxon>
        <taxon>Jimgerdemannia</taxon>
    </lineage>
</organism>
<dbReference type="GO" id="GO:0006629">
    <property type="term" value="P:lipid metabolic process"/>
    <property type="evidence" value="ECO:0007669"/>
    <property type="project" value="InterPro"/>
</dbReference>
<evidence type="ECO:0000256" key="1">
    <source>
        <dbReference type="ARBA" id="ARBA00022801"/>
    </source>
</evidence>
<dbReference type="Pfam" id="PF01764">
    <property type="entry name" value="Lipase_3"/>
    <property type="match status" value="1"/>
</dbReference>
<evidence type="ECO:0000313" key="6">
    <source>
        <dbReference type="Proteomes" id="UP000274822"/>
    </source>
</evidence>
<dbReference type="Proteomes" id="UP000274822">
    <property type="component" value="Unassembled WGS sequence"/>
</dbReference>
<feature type="domain" description="Fungal lipase-type" evidence="4">
    <location>
        <begin position="143"/>
        <end position="276"/>
    </location>
</feature>
<comment type="caution">
    <text evidence="5">The sequence shown here is derived from an EMBL/GenBank/DDBJ whole genome shotgun (WGS) entry which is preliminary data.</text>
</comment>
<keyword evidence="3" id="KW-0732">Signal</keyword>
<name>A0A433QN65_9FUNG</name>
<keyword evidence="1 5" id="KW-0378">Hydrolase</keyword>
<evidence type="ECO:0000256" key="3">
    <source>
        <dbReference type="SAM" id="SignalP"/>
    </source>
</evidence>
<dbReference type="AlphaFoldDB" id="A0A433QN65"/>
<feature type="signal peptide" evidence="3">
    <location>
        <begin position="1"/>
        <end position="19"/>
    </location>
</feature>
<dbReference type="CDD" id="cd00519">
    <property type="entry name" value="Lipase_3"/>
    <property type="match status" value="1"/>
</dbReference>
<dbReference type="Gene3D" id="3.40.50.1820">
    <property type="entry name" value="alpha/beta hydrolase"/>
    <property type="match status" value="1"/>
</dbReference>
<protein>
    <submittedName>
        <fullName evidence="5">Alpha/Beta hydrolase protein</fullName>
    </submittedName>
</protein>
<evidence type="ECO:0000313" key="5">
    <source>
        <dbReference type="EMBL" id="RUS31207.1"/>
    </source>
</evidence>
<gene>
    <name evidence="5" type="ORF">BC938DRAFT_478261</name>
</gene>
<dbReference type="EMBL" id="RBNJ01003177">
    <property type="protein sequence ID" value="RUS31207.1"/>
    <property type="molecule type" value="Genomic_DNA"/>
</dbReference>
<proteinExistence type="predicted"/>
<dbReference type="PANTHER" id="PTHR46640:SF3">
    <property type="entry name" value="LIPASE LIH1-RELATED"/>
    <property type="match status" value="1"/>
</dbReference>
<dbReference type="InterPro" id="IPR002921">
    <property type="entry name" value="Fungal_lipase-type"/>
</dbReference>
<dbReference type="PANTHER" id="PTHR46640">
    <property type="entry name" value="TRIACYLGLYCEROL LIPASE, PUTATIVE (AFU_ORTHOLOGUE AFUA_6G06510)-RELATED"/>
    <property type="match status" value="1"/>
</dbReference>
<dbReference type="InterPro" id="IPR029058">
    <property type="entry name" value="AB_hydrolase_fold"/>
</dbReference>
<dbReference type="GO" id="GO:0016787">
    <property type="term" value="F:hydrolase activity"/>
    <property type="evidence" value="ECO:0007669"/>
    <property type="project" value="UniProtKB-KW"/>
</dbReference>
<keyword evidence="6" id="KW-1185">Reference proteome</keyword>
<dbReference type="InterPro" id="IPR051299">
    <property type="entry name" value="AB_hydrolase_lip/est"/>
</dbReference>